<evidence type="ECO:0000313" key="3">
    <source>
        <dbReference type="Proteomes" id="UP001201812"/>
    </source>
</evidence>
<name>A0AAD4MXR3_9BILA</name>
<comment type="caution">
    <text evidence="2">The sequence shown here is derived from an EMBL/GenBank/DDBJ whole genome shotgun (WGS) entry which is preliminary data.</text>
</comment>
<evidence type="ECO:0000256" key="1">
    <source>
        <dbReference type="SAM" id="SignalP"/>
    </source>
</evidence>
<feature type="chain" id="PRO_5041967426" description="PUB domain-containing protein" evidence="1">
    <location>
        <begin position="19"/>
        <end position="262"/>
    </location>
</feature>
<accession>A0AAD4MXR3</accession>
<protein>
    <recommendedName>
        <fullName evidence="4">PUB domain-containing protein</fullName>
    </recommendedName>
</protein>
<keyword evidence="1" id="KW-0732">Signal</keyword>
<organism evidence="2 3">
    <name type="scientific">Ditylenchus destructor</name>
    <dbReference type="NCBI Taxonomy" id="166010"/>
    <lineage>
        <taxon>Eukaryota</taxon>
        <taxon>Metazoa</taxon>
        <taxon>Ecdysozoa</taxon>
        <taxon>Nematoda</taxon>
        <taxon>Chromadorea</taxon>
        <taxon>Rhabditida</taxon>
        <taxon>Tylenchina</taxon>
        <taxon>Tylenchomorpha</taxon>
        <taxon>Sphaerularioidea</taxon>
        <taxon>Anguinidae</taxon>
        <taxon>Anguininae</taxon>
        <taxon>Ditylenchus</taxon>
    </lineage>
</organism>
<evidence type="ECO:0000313" key="2">
    <source>
        <dbReference type="EMBL" id="KAI1704955.1"/>
    </source>
</evidence>
<dbReference type="AlphaFoldDB" id="A0AAD4MXR3"/>
<evidence type="ECO:0008006" key="4">
    <source>
        <dbReference type="Google" id="ProtNLM"/>
    </source>
</evidence>
<sequence length="262" mass="28554">MIFLCFLVSVLLADDVSAMFTRQITNAAKTSTSKVAAFVAASGSPLRRTGTGGSIANAPAASKKTAFMTSSLQQADDDPITLVPPELQRWIKVVFDSMSRADKAKRGADEVVMEKLFGKTLDELKTEKCPKISASIAVQALNLSNSSVFAKLRALGYADKSILRGGGALCTLDSLWTAAEQSEKEMHQDFAKIREIAQAIEKAGVEEVTKEQIEALLAAFIDFDNAHPDSRYKPIAANYKKICEMKLAEDEKKRDKELQSKV</sequence>
<proteinExistence type="predicted"/>
<dbReference type="Proteomes" id="UP001201812">
    <property type="component" value="Unassembled WGS sequence"/>
</dbReference>
<keyword evidence="3" id="KW-1185">Reference proteome</keyword>
<dbReference type="EMBL" id="JAKKPZ010000061">
    <property type="protein sequence ID" value="KAI1704955.1"/>
    <property type="molecule type" value="Genomic_DNA"/>
</dbReference>
<feature type="signal peptide" evidence="1">
    <location>
        <begin position="1"/>
        <end position="18"/>
    </location>
</feature>
<gene>
    <name evidence="2" type="ORF">DdX_13885</name>
</gene>
<reference evidence="2" key="1">
    <citation type="submission" date="2022-01" db="EMBL/GenBank/DDBJ databases">
        <title>Genome Sequence Resource for Two Populations of Ditylenchus destructor, the Migratory Endoparasitic Phytonematode.</title>
        <authorList>
            <person name="Zhang H."/>
            <person name="Lin R."/>
            <person name="Xie B."/>
        </authorList>
    </citation>
    <scope>NUCLEOTIDE SEQUENCE</scope>
    <source>
        <strain evidence="2">BazhouSP</strain>
    </source>
</reference>